<feature type="domain" description="Ig-like" evidence="3">
    <location>
        <begin position="4"/>
        <end position="93"/>
    </location>
</feature>
<dbReference type="Gene3D" id="2.60.40.10">
    <property type="entry name" value="Immunoglobulins"/>
    <property type="match status" value="7"/>
</dbReference>
<feature type="domain" description="Ig-like" evidence="3">
    <location>
        <begin position="100"/>
        <end position="192"/>
    </location>
</feature>
<dbReference type="InterPro" id="IPR013783">
    <property type="entry name" value="Ig-like_fold"/>
</dbReference>
<comment type="caution">
    <text evidence="5">The sequence shown here is derived from an EMBL/GenBank/DDBJ whole genome shotgun (WGS) entry which is preliminary data.</text>
</comment>
<feature type="domain" description="Fibronectin type-III" evidence="4">
    <location>
        <begin position="389"/>
        <end position="484"/>
    </location>
</feature>
<dbReference type="SUPFAM" id="SSF49265">
    <property type="entry name" value="Fibronectin type III"/>
    <property type="match status" value="2"/>
</dbReference>
<dbReference type="PANTHER" id="PTHR44170:SF6">
    <property type="entry name" value="CONTACTIN"/>
    <property type="match status" value="1"/>
</dbReference>
<dbReference type="EMBL" id="JARBDR010000918">
    <property type="protein sequence ID" value="KAJ8301645.1"/>
    <property type="molecule type" value="Genomic_DNA"/>
</dbReference>
<keyword evidence="2" id="KW-1015">Disulfide bond</keyword>
<dbReference type="SMART" id="SM00409">
    <property type="entry name" value="IG"/>
    <property type="match status" value="4"/>
</dbReference>
<evidence type="ECO:0000259" key="3">
    <source>
        <dbReference type="PROSITE" id="PS50835"/>
    </source>
</evidence>
<dbReference type="InterPro" id="IPR007110">
    <property type="entry name" value="Ig-like_dom"/>
</dbReference>
<sequence length="716" mass="80099">MKQPSVPQYLWASPTDHFGLEGETFKLKCIFSGNPTPEVYWQYPDGTQNKPDKVSVSLGGQEITVPNLSQQDAGSYECYGKNTEGSRATRTFRIRVESKPTWVKEPHDIETSIGATATYLCEAKGTPTPQILWYINGVPLEDSENPTINSNKFMKPNKNNITFVNLDKSDTMVIQCNASNKHGYVFADVYLNVLEEAPQFLEAPYDKKTSEGQSVNMTCRTSGKPDPTITWYRDGDQITGGRYKTLPNGNLHIEKVVLSDSGNYTCTAENRCGKNCGKIAGSGILIVRRRTRIEFKPSDLEIGAGKDGKFTCSGTTDFAEVEHLHIYWRKDGKTITSNDQRMTQNFQDNSLTISGTIARDSGVYTCVVTNGLDQATASAILTVKDRPDPPLDVVAESCSQTQAVISWTKGAPNNAPIQYFTIQYNTSFAPDLWVFAKKESSTQNKAYVPLTPWTQYTFRVLATNKIGTSEPSYHTLKICETQPRRPSKNPENVRDIGDNPQALIIDWTPMPEIEHNGPNFNYIITVSNPGEAAIPPITITDWRVSRHKLLVGGSAEYFRPYNVTVKARNNVGESSSQLNTYQLHSGEWKPTIVVSTFAVDAAKLDDTSAVFIWDWNWDDANNRLKMRGRFKGFKIQFWRKGAREQTFREIEIPENQLTLLYSRRKKRAVDTLQATITGLSAYTNMEAQIVVINTYYAGPPSLIVGFRTSEGGPRTS</sequence>
<dbReference type="InterPro" id="IPR013098">
    <property type="entry name" value="Ig_I-set"/>
</dbReference>
<dbReference type="InterPro" id="IPR036116">
    <property type="entry name" value="FN3_sf"/>
</dbReference>
<dbReference type="CDD" id="cd00063">
    <property type="entry name" value="FN3"/>
    <property type="match status" value="2"/>
</dbReference>
<reference evidence="5 6" key="1">
    <citation type="submission" date="2022-12" db="EMBL/GenBank/DDBJ databases">
        <title>Chromosome-level genome of Tegillarca granosa.</title>
        <authorList>
            <person name="Kim J."/>
        </authorList>
    </citation>
    <scope>NUCLEOTIDE SEQUENCE [LARGE SCALE GENOMIC DNA]</scope>
    <source>
        <strain evidence="5">Teg-2019</strain>
        <tissue evidence="5">Adductor muscle</tissue>
    </source>
</reference>
<dbReference type="PROSITE" id="PS50853">
    <property type="entry name" value="FN3"/>
    <property type="match status" value="2"/>
</dbReference>
<keyword evidence="1" id="KW-0677">Repeat</keyword>
<evidence type="ECO:0000313" key="6">
    <source>
        <dbReference type="Proteomes" id="UP001217089"/>
    </source>
</evidence>
<evidence type="ECO:0000256" key="1">
    <source>
        <dbReference type="ARBA" id="ARBA00022737"/>
    </source>
</evidence>
<dbReference type="Proteomes" id="UP001217089">
    <property type="component" value="Unassembled WGS sequence"/>
</dbReference>
<dbReference type="Pfam" id="PF07679">
    <property type="entry name" value="I-set"/>
    <property type="match status" value="3"/>
</dbReference>
<feature type="domain" description="Ig-like" evidence="3">
    <location>
        <begin position="291"/>
        <end position="382"/>
    </location>
</feature>
<organism evidence="5 6">
    <name type="scientific">Tegillarca granosa</name>
    <name type="common">Malaysian cockle</name>
    <name type="synonym">Anadara granosa</name>
    <dbReference type="NCBI Taxonomy" id="220873"/>
    <lineage>
        <taxon>Eukaryota</taxon>
        <taxon>Metazoa</taxon>
        <taxon>Spiralia</taxon>
        <taxon>Lophotrochozoa</taxon>
        <taxon>Mollusca</taxon>
        <taxon>Bivalvia</taxon>
        <taxon>Autobranchia</taxon>
        <taxon>Pteriomorphia</taxon>
        <taxon>Arcoida</taxon>
        <taxon>Arcoidea</taxon>
        <taxon>Arcidae</taxon>
        <taxon>Tegillarca</taxon>
    </lineage>
</organism>
<evidence type="ECO:0000259" key="4">
    <source>
        <dbReference type="PROSITE" id="PS50853"/>
    </source>
</evidence>
<dbReference type="Pfam" id="PF13927">
    <property type="entry name" value="Ig_3"/>
    <property type="match status" value="1"/>
</dbReference>
<proteinExistence type="predicted"/>
<dbReference type="InterPro" id="IPR036179">
    <property type="entry name" value="Ig-like_dom_sf"/>
</dbReference>
<dbReference type="InterPro" id="IPR003961">
    <property type="entry name" value="FN3_dom"/>
</dbReference>
<dbReference type="SUPFAM" id="SSF48726">
    <property type="entry name" value="Immunoglobulin"/>
    <property type="match status" value="4"/>
</dbReference>
<keyword evidence="6" id="KW-1185">Reference proteome</keyword>
<evidence type="ECO:0000313" key="5">
    <source>
        <dbReference type="EMBL" id="KAJ8301645.1"/>
    </source>
</evidence>
<name>A0ABQ9EDR7_TEGGR</name>
<dbReference type="Pfam" id="PF00041">
    <property type="entry name" value="fn3"/>
    <property type="match status" value="1"/>
</dbReference>
<evidence type="ECO:0000256" key="2">
    <source>
        <dbReference type="ARBA" id="ARBA00023157"/>
    </source>
</evidence>
<dbReference type="InterPro" id="IPR003599">
    <property type="entry name" value="Ig_sub"/>
</dbReference>
<protein>
    <submittedName>
        <fullName evidence="5">Uncharacterized protein</fullName>
    </submittedName>
</protein>
<dbReference type="PANTHER" id="PTHR44170">
    <property type="entry name" value="PROTEIN SIDEKICK"/>
    <property type="match status" value="1"/>
</dbReference>
<dbReference type="InterPro" id="IPR003598">
    <property type="entry name" value="Ig_sub2"/>
</dbReference>
<dbReference type="SMART" id="SM00060">
    <property type="entry name" value="FN3"/>
    <property type="match status" value="2"/>
</dbReference>
<feature type="domain" description="Fibronectin type-III" evidence="4">
    <location>
        <begin position="486"/>
        <end position="588"/>
    </location>
</feature>
<dbReference type="SMART" id="SM00408">
    <property type="entry name" value="IGc2"/>
    <property type="match status" value="4"/>
</dbReference>
<accession>A0ABQ9EDR7</accession>
<dbReference type="PROSITE" id="PS50835">
    <property type="entry name" value="IG_LIKE"/>
    <property type="match status" value="4"/>
</dbReference>
<feature type="domain" description="Ig-like" evidence="3">
    <location>
        <begin position="198"/>
        <end position="270"/>
    </location>
</feature>
<gene>
    <name evidence="5" type="ORF">KUTeg_020632</name>
</gene>